<accession>A0A3D9KF10</accession>
<dbReference type="PANTHER" id="PTHR23407:SF1">
    <property type="entry name" value="5-FORMYLTETRAHYDROFOLATE CYCLO-LIGASE"/>
    <property type="match status" value="1"/>
</dbReference>
<evidence type="ECO:0000256" key="4">
    <source>
        <dbReference type="PIRSR" id="PIRSR006806-1"/>
    </source>
</evidence>
<dbReference type="OrthoDB" id="9801938at2"/>
<keyword evidence="7" id="KW-1185">Reference proteome</keyword>
<evidence type="ECO:0000256" key="1">
    <source>
        <dbReference type="ARBA" id="ARBA00010638"/>
    </source>
</evidence>
<dbReference type="Gene3D" id="3.40.50.10420">
    <property type="entry name" value="NagB/RpiA/CoA transferase-like"/>
    <property type="match status" value="1"/>
</dbReference>
<keyword evidence="2 4" id="KW-0547">Nucleotide-binding</keyword>
<keyword evidence="6" id="KW-0436">Ligase</keyword>
<dbReference type="GO" id="GO:0030272">
    <property type="term" value="F:5-formyltetrahydrofolate cyclo-ligase activity"/>
    <property type="evidence" value="ECO:0007669"/>
    <property type="project" value="UniProtKB-EC"/>
</dbReference>
<feature type="binding site" evidence="4">
    <location>
        <begin position="10"/>
        <end position="14"/>
    </location>
    <ligand>
        <name>ATP</name>
        <dbReference type="ChEBI" id="CHEBI:30616"/>
    </ligand>
</feature>
<gene>
    <name evidence="6" type="ORF">DFP98_10590</name>
</gene>
<dbReference type="GO" id="GO:0035999">
    <property type="term" value="P:tetrahydrofolate interconversion"/>
    <property type="evidence" value="ECO:0007669"/>
    <property type="project" value="TreeGrafter"/>
</dbReference>
<comment type="cofactor">
    <cofactor evidence="5">
        <name>Mg(2+)</name>
        <dbReference type="ChEBI" id="CHEBI:18420"/>
    </cofactor>
</comment>
<dbReference type="InterPro" id="IPR037171">
    <property type="entry name" value="NagB/RpiA_transferase-like"/>
</dbReference>
<dbReference type="Pfam" id="PF01812">
    <property type="entry name" value="5-FTHF_cyc-lig"/>
    <property type="match status" value="1"/>
</dbReference>
<keyword evidence="3 4" id="KW-0067">ATP-binding</keyword>
<dbReference type="EMBL" id="QRDZ01000005">
    <property type="protein sequence ID" value="RED85085.1"/>
    <property type="molecule type" value="Genomic_DNA"/>
</dbReference>
<evidence type="ECO:0000256" key="3">
    <source>
        <dbReference type="ARBA" id="ARBA00022840"/>
    </source>
</evidence>
<reference evidence="6 7" key="1">
    <citation type="submission" date="2018-07" db="EMBL/GenBank/DDBJ databases">
        <title>Genomic Encyclopedia of Type Strains, Phase III (KMG-III): the genomes of soil and plant-associated and newly described type strains.</title>
        <authorList>
            <person name="Whitman W."/>
        </authorList>
    </citation>
    <scope>NUCLEOTIDE SEQUENCE [LARGE SCALE GENOMIC DNA]</scope>
    <source>
        <strain evidence="6 7">CECT 7287</strain>
    </source>
</reference>
<comment type="caution">
    <text evidence="6">The sequence shown here is derived from an EMBL/GenBank/DDBJ whole genome shotgun (WGS) entry which is preliminary data.</text>
</comment>
<protein>
    <recommendedName>
        <fullName evidence="5">5-formyltetrahydrofolate cyclo-ligase</fullName>
        <ecNumber evidence="5">6.3.3.2</ecNumber>
    </recommendedName>
</protein>
<dbReference type="EC" id="6.3.3.2" evidence="5"/>
<evidence type="ECO:0000313" key="7">
    <source>
        <dbReference type="Proteomes" id="UP000256977"/>
    </source>
</evidence>
<dbReference type="AlphaFoldDB" id="A0A3D9KF10"/>
<evidence type="ECO:0000313" key="6">
    <source>
        <dbReference type="EMBL" id="RED85085.1"/>
    </source>
</evidence>
<evidence type="ECO:0000256" key="2">
    <source>
        <dbReference type="ARBA" id="ARBA00022741"/>
    </source>
</evidence>
<feature type="binding site" evidence="4">
    <location>
        <position position="67"/>
    </location>
    <ligand>
        <name>substrate</name>
    </ligand>
</feature>
<dbReference type="PIRSF" id="PIRSF006806">
    <property type="entry name" value="FTHF_cligase"/>
    <property type="match status" value="1"/>
</dbReference>
<dbReference type="NCBIfam" id="TIGR02727">
    <property type="entry name" value="MTHFS_bact"/>
    <property type="match status" value="1"/>
</dbReference>
<comment type="similarity">
    <text evidence="1 5">Belongs to the 5-formyltetrahydrofolate cyclo-ligase family.</text>
</comment>
<keyword evidence="5" id="KW-0460">Magnesium</keyword>
<evidence type="ECO:0000256" key="5">
    <source>
        <dbReference type="RuleBase" id="RU361279"/>
    </source>
</evidence>
<dbReference type="InterPro" id="IPR002698">
    <property type="entry name" value="FTHF_cligase"/>
</dbReference>
<dbReference type="PANTHER" id="PTHR23407">
    <property type="entry name" value="ATPASE INHIBITOR/5-FORMYLTETRAHYDROFOLATE CYCLO-LIGASE"/>
    <property type="match status" value="1"/>
</dbReference>
<dbReference type="GO" id="GO:0005524">
    <property type="term" value="F:ATP binding"/>
    <property type="evidence" value="ECO:0007669"/>
    <property type="project" value="UniProtKB-KW"/>
</dbReference>
<proteinExistence type="inferred from homology"/>
<dbReference type="Proteomes" id="UP000256977">
    <property type="component" value="Unassembled WGS sequence"/>
</dbReference>
<comment type="catalytic activity">
    <reaction evidence="5">
        <text>(6S)-5-formyl-5,6,7,8-tetrahydrofolate + ATP = (6R)-5,10-methenyltetrahydrofolate + ADP + phosphate</text>
        <dbReference type="Rhea" id="RHEA:10488"/>
        <dbReference type="ChEBI" id="CHEBI:30616"/>
        <dbReference type="ChEBI" id="CHEBI:43474"/>
        <dbReference type="ChEBI" id="CHEBI:57455"/>
        <dbReference type="ChEBI" id="CHEBI:57457"/>
        <dbReference type="ChEBI" id="CHEBI:456216"/>
        <dbReference type="EC" id="6.3.3.2"/>
    </reaction>
</comment>
<dbReference type="GO" id="GO:0009396">
    <property type="term" value="P:folic acid-containing compound biosynthetic process"/>
    <property type="evidence" value="ECO:0007669"/>
    <property type="project" value="TreeGrafter"/>
</dbReference>
<feature type="binding site" evidence="4">
    <location>
        <begin position="147"/>
        <end position="155"/>
    </location>
    <ligand>
        <name>ATP</name>
        <dbReference type="ChEBI" id="CHEBI:30616"/>
    </ligand>
</feature>
<sequence>MENRAAGAVKDEWRRRMAEVRDRLSQAERDRMSAKLCALLESGALSPLRRELGRPLGVCAYAPFRSEASPLPLVEACLNAGDRVYATRMRTDGEGLELRELGGLSDWVAGKWGVPEPDPLRAPLMEAAAPLDLVLVPGIAFNAIGGRLGYGGGYYDRLYAERRRETQAGTLWIGFAYSAQIIEEALPSEAHDLELDGLATDEGIVWFGRRDS</sequence>
<organism evidence="6 7">
    <name type="scientific">Cohnella phaseoli</name>
    <dbReference type="NCBI Taxonomy" id="456490"/>
    <lineage>
        <taxon>Bacteria</taxon>
        <taxon>Bacillati</taxon>
        <taxon>Bacillota</taxon>
        <taxon>Bacilli</taxon>
        <taxon>Bacillales</taxon>
        <taxon>Paenibacillaceae</taxon>
        <taxon>Cohnella</taxon>
    </lineage>
</organism>
<dbReference type="InterPro" id="IPR024185">
    <property type="entry name" value="FTHF_cligase-like_sf"/>
</dbReference>
<dbReference type="SUPFAM" id="SSF100950">
    <property type="entry name" value="NagB/RpiA/CoA transferase-like"/>
    <property type="match status" value="1"/>
</dbReference>
<dbReference type="RefSeq" id="WP_116060097.1">
    <property type="nucleotide sequence ID" value="NZ_QRDZ01000005.1"/>
</dbReference>
<dbReference type="GO" id="GO:0046872">
    <property type="term" value="F:metal ion binding"/>
    <property type="evidence" value="ECO:0007669"/>
    <property type="project" value="UniProtKB-KW"/>
</dbReference>
<name>A0A3D9KF10_9BACL</name>
<keyword evidence="5" id="KW-0479">Metal-binding</keyword>